<name>A0A9Q0BSE8_9MUSC</name>
<evidence type="ECO:0000313" key="3">
    <source>
        <dbReference type="Proteomes" id="UP001059596"/>
    </source>
</evidence>
<feature type="region of interest" description="Disordered" evidence="1">
    <location>
        <begin position="31"/>
        <end position="60"/>
    </location>
</feature>
<accession>A0A9Q0BSE8</accession>
<proteinExistence type="predicted"/>
<comment type="caution">
    <text evidence="2">The sequence shown here is derived from an EMBL/GenBank/DDBJ whole genome shotgun (WGS) entry which is preliminary data.</text>
</comment>
<gene>
    <name evidence="2" type="ORF">M5D96_003487</name>
</gene>
<keyword evidence="3" id="KW-1185">Reference proteome</keyword>
<evidence type="ECO:0000313" key="2">
    <source>
        <dbReference type="EMBL" id="KAI8042185.1"/>
    </source>
</evidence>
<organism evidence="2 3">
    <name type="scientific">Drosophila gunungcola</name>
    <name type="common">fruit fly</name>
    <dbReference type="NCBI Taxonomy" id="103775"/>
    <lineage>
        <taxon>Eukaryota</taxon>
        <taxon>Metazoa</taxon>
        <taxon>Ecdysozoa</taxon>
        <taxon>Arthropoda</taxon>
        <taxon>Hexapoda</taxon>
        <taxon>Insecta</taxon>
        <taxon>Pterygota</taxon>
        <taxon>Neoptera</taxon>
        <taxon>Endopterygota</taxon>
        <taxon>Diptera</taxon>
        <taxon>Brachycera</taxon>
        <taxon>Muscomorpha</taxon>
        <taxon>Ephydroidea</taxon>
        <taxon>Drosophilidae</taxon>
        <taxon>Drosophila</taxon>
        <taxon>Sophophora</taxon>
    </lineage>
</organism>
<sequence>MDPIRIITPSSRSYIAIMVKLNPLLPVLIRGSRRDHTKQKSKTVLRDNPPSAAGQSKLNF</sequence>
<protein>
    <submittedName>
        <fullName evidence="2">Uncharacterized protein</fullName>
    </submittedName>
</protein>
<dbReference type="Proteomes" id="UP001059596">
    <property type="component" value="Unassembled WGS sequence"/>
</dbReference>
<dbReference type="AlphaFoldDB" id="A0A9Q0BSE8"/>
<feature type="compositionally biased region" description="Basic residues" evidence="1">
    <location>
        <begin position="31"/>
        <end position="43"/>
    </location>
</feature>
<reference evidence="2" key="1">
    <citation type="journal article" date="2023" name="Genome Biol. Evol.">
        <title>Long-read-based Genome Assembly of Drosophila gunungcola Reveals Fewer Chemosensory Genes in Flower-breeding Species.</title>
        <authorList>
            <person name="Negi A."/>
            <person name="Liao B.Y."/>
            <person name="Yeh S.D."/>
        </authorList>
    </citation>
    <scope>NUCLEOTIDE SEQUENCE</scope>
    <source>
        <strain evidence="2">Sukarami</strain>
    </source>
</reference>
<evidence type="ECO:0000256" key="1">
    <source>
        <dbReference type="SAM" id="MobiDB-lite"/>
    </source>
</evidence>
<dbReference type="EMBL" id="JAMKOV010000002">
    <property type="protein sequence ID" value="KAI8042185.1"/>
    <property type="molecule type" value="Genomic_DNA"/>
</dbReference>